<keyword evidence="2" id="KW-1185">Reference proteome</keyword>
<dbReference type="Proteomes" id="UP001291623">
    <property type="component" value="Unassembled WGS sequence"/>
</dbReference>
<reference evidence="1" key="1">
    <citation type="submission" date="2023-12" db="EMBL/GenBank/DDBJ databases">
        <title>Genome assembly of Anisodus tanguticus.</title>
        <authorList>
            <person name="Wang Y.-J."/>
        </authorList>
    </citation>
    <scope>NUCLEOTIDE SEQUENCE</scope>
    <source>
        <strain evidence="1">KB-2021</strain>
        <tissue evidence="1">Leaf</tissue>
    </source>
</reference>
<proteinExistence type="predicted"/>
<dbReference type="AlphaFoldDB" id="A0AAE1SBP9"/>
<sequence>MAWQKSSTTEPLPEISSMTIREEMEWLMAPCLDRLHKKSSMFALHASGSGLKDRSLRFSKITHHANDNERSPICCTNLSGLEKVQTNAVKVQS</sequence>
<comment type="caution">
    <text evidence="1">The sequence shown here is derived from an EMBL/GenBank/DDBJ whole genome shotgun (WGS) entry which is preliminary data.</text>
</comment>
<protein>
    <submittedName>
        <fullName evidence="1">Uncharacterized protein</fullName>
    </submittedName>
</protein>
<organism evidence="1 2">
    <name type="scientific">Anisodus tanguticus</name>
    <dbReference type="NCBI Taxonomy" id="243964"/>
    <lineage>
        <taxon>Eukaryota</taxon>
        <taxon>Viridiplantae</taxon>
        <taxon>Streptophyta</taxon>
        <taxon>Embryophyta</taxon>
        <taxon>Tracheophyta</taxon>
        <taxon>Spermatophyta</taxon>
        <taxon>Magnoliopsida</taxon>
        <taxon>eudicotyledons</taxon>
        <taxon>Gunneridae</taxon>
        <taxon>Pentapetalae</taxon>
        <taxon>asterids</taxon>
        <taxon>lamiids</taxon>
        <taxon>Solanales</taxon>
        <taxon>Solanaceae</taxon>
        <taxon>Solanoideae</taxon>
        <taxon>Hyoscyameae</taxon>
        <taxon>Anisodus</taxon>
    </lineage>
</organism>
<dbReference type="EMBL" id="JAVYJV010000007">
    <property type="protein sequence ID" value="KAK4366512.1"/>
    <property type="molecule type" value="Genomic_DNA"/>
</dbReference>
<evidence type="ECO:0000313" key="1">
    <source>
        <dbReference type="EMBL" id="KAK4366512.1"/>
    </source>
</evidence>
<accession>A0AAE1SBP9</accession>
<gene>
    <name evidence="1" type="ORF">RND71_014392</name>
</gene>
<evidence type="ECO:0000313" key="2">
    <source>
        <dbReference type="Proteomes" id="UP001291623"/>
    </source>
</evidence>
<name>A0AAE1SBP9_9SOLA</name>